<evidence type="ECO:0000256" key="3">
    <source>
        <dbReference type="ARBA" id="ARBA00022764"/>
    </source>
</evidence>
<dbReference type="GO" id="GO:0001530">
    <property type="term" value="F:lipopolysaccharide binding"/>
    <property type="evidence" value="ECO:0007669"/>
    <property type="project" value="InterPro"/>
</dbReference>
<dbReference type="GO" id="GO:0009279">
    <property type="term" value="C:cell outer membrane"/>
    <property type="evidence" value="ECO:0007669"/>
    <property type="project" value="TreeGrafter"/>
</dbReference>
<dbReference type="PANTHER" id="PTHR36504:SF1">
    <property type="entry name" value="LIPOPOLYSACCHARIDE EXPORT SYSTEM PROTEIN LPTA"/>
    <property type="match status" value="1"/>
</dbReference>
<protein>
    <recommendedName>
        <fullName evidence="5">Organic solvent tolerance-like N-terminal domain-containing protein</fullName>
    </recommendedName>
</protein>
<feature type="compositionally biased region" description="Polar residues" evidence="4">
    <location>
        <begin position="175"/>
        <end position="185"/>
    </location>
</feature>
<dbReference type="Pfam" id="PF03968">
    <property type="entry name" value="LptD_N"/>
    <property type="match status" value="1"/>
</dbReference>
<evidence type="ECO:0000256" key="2">
    <source>
        <dbReference type="ARBA" id="ARBA00022729"/>
    </source>
</evidence>
<feature type="region of interest" description="Disordered" evidence="4">
    <location>
        <begin position="173"/>
        <end position="196"/>
    </location>
</feature>
<dbReference type="EMBL" id="UOEJ01000079">
    <property type="protein sequence ID" value="VAV96821.1"/>
    <property type="molecule type" value="Genomic_DNA"/>
</dbReference>
<organism evidence="6">
    <name type="scientific">hydrothermal vent metagenome</name>
    <dbReference type="NCBI Taxonomy" id="652676"/>
    <lineage>
        <taxon>unclassified sequences</taxon>
        <taxon>metagenomes</taxon>
        <taxon>ecological metagenomes</taxon>
    </lineage>
</organism>
<name>A0A3B0S0Q3_9ZZZZ</name>
<dbReference type="InterPro" id="IPR005653">
    <property type="entry name" value="OstA-like_N"/>
</dbReference>
<gene>
    <name evidence="6" type="ORF">MNBD_ALPHA01-791</name>
</gene>
<dbReference type="GO" id="GO:0017089">
    <property type="term" value="F:glycolipid transfer activity"/>
    <property type="evidence" value="ECO:0007669"/>
    <property type="project" value="TreeGrafter"/>
</dbReference>
<reference evidence="6" key="1">
    <citation type="submission" date="2018-06" db="EMBL/GenBank/DDBJ databases">
        <authorList>
            <person name="Zhirakovskaya E."/>
        </authorList>
    </citation>
    <scope>NUCLEOTIDE SEQUENCE</scope>
</reference>
<dbReference type="InterPro" id="IPR014340">
    <property type="entry name" value="LptA"/>
</dbReference>
<evidence type="ECO:0000313" key="6">
    <source>
        <dbReference type="EMBL" id="VAV96821.1"/>
    </source>
</evidence>
<accession>A0A3B0S0Q3</accession>
<dbReference type="Gene3D" id="2.60.450.10">
    <property type="entry name" value="Lipopolysaccharide (LPS) transport protein A like domain"/>
    <property type="match status" value="1"/>
</dbReference>
<keyword evidence="1" id="KW-0813">Transport</keyword>
<sequence length="196" mass="21402">MITSIYIKQAMTGLFFCALIIPTFSAQAQVTAAVTTELDTQAPVKVSKDVEISADELEANLRKDIVIFVGNVVITQEDLTLNSDRVTVFYQNAPQKAPGQTNGGKSSISRIDASGSITLTTKTESIKATWGIYDFTEKIITLGGKVVLKRDDGEIKGKRLVYNLNTGMITIEGNPKNNGRVQGQFSLPDKKKKKEK</sequence>
<dbReference type="GO" id="GO:0030288">
    <property type="term" value="C:outer membrane-bounded periplasmic space"/>
    <property type="evidence" value="ECO:0007669"/>
    <property type="project" value="TreeGrafter"/>
</dbReference>
<dbReference type="GO" id="GO:0015920">
    <property type="term" value="P:lipopolysaccharide transport"/>
    <property type="evidence" value="ECO:0007669"/>
    <property type="project" value="InterPro"/>
</dbReference>
<proteinExistence type="predicted"/>
<evidence type="ECO:0000256" key="4">
    <source>
        <dbReference type="SAM" id="MobiDB-lite"/>
    </source>
</evidence>
<feature type="domain" description="Organic solvent tolerance-like N-terminal" evidence="5">
    <location>
        <begin position="51"/>
        <end position="167"/>
    </location>
</feature>
<evidence type="ECO:0000259" key="5">
    <source>
        <dbReference type="Pfam" id="PF03968"/>
    </source>
</evidence>
<dbReference type="InterPro" id="IPR052037">
    <property type="entry name" value="LPS_export_LptA"/>
</dbReference>
<keyword evidence="3" id="KW-0574">Periplasm</keyword>
<dbReference type="PANTHER" id="PTHR36504">
    <property type="entry name" value="LIPOPOLYSACCHARIDE EXPORT SYSTEM PROTEIN LPTA"/>
    <property type="match status" value="1"/>
</dbReference>
<dbReference type="NCBIfam" id="TIGR03002">
    <property type="entry name" value="outer_YhbN_LptA"/>
    <property type="match status" value="1"/>
</dbReference>
<dbReference type="AlphaFoldDB" id="A0A3B0S0Q3"/>
<keyword evidence="2" id="KW-0732">Signal</keyword>
<evidence type="ECO:0000256" key="1">
    <source>
        <dbReference type="ARBA" id="ARBA00022448"/>
    </source>
</evidence>